<dbReference type="Proteomes" id="UP001214530">
    <property type="component" value="Chromosome"/>
</dbReference>
<name>A0AAJ5W458_9SPHI</name>
<reference evidence="1" key="1">
    <citation type="submission" date="2023-03" db="EMBL/GenBank/DDBJ databases">
        <title>Andean soil-derived lignocellulolytic bacterial consortium as a source of novel taxa and putative plastic-active enzymes.</title>
        <authorList>
            <person name="Diaz-Garcia L."/>
            <person name="Chuvochina M."/>
            <person name="Feuerriegel G."/>
            <person name="Bunk B."/>
            <person name="Sproer C."/>
            <person name="Streit W.R."/>
            <person name="Rodriguez L.M."/>
            <person name="Overmann J."/>
            <person name="Jimenez D.J."/>
        </authorList>
    </citation>
    <scope>NUCLEOTIDE SEQUENCE</scope>
    <source>
        <strain evidence="1">MAG 3858</strain>
    </source>
</reference>
<evidence type="ECO:0000313" key="1">
    <source>
        <dbReference type="EMBL" id="WEK18188.1"/>
    </source>
</evidence>
<proteinExistence type="predicted"/>
<dbReference type="EMBL" id="CP119313">
    <property type="protein sequence ID" value="WEK18188.1"/>
    <property type="molecule type" value="Genomic_DNA"/>
</dbReference>
<gene>
    <name evidence="1" type="ORF">P0Y49_15460</name>
</gene>
<dbReference type="AlphaFoldDB" id="A0AAJ5W458"/>
<organism evidence="1 2">
    <name type="scientific">Candidatus Pedobacter colombiensis</name>
    <dbReference type="NCBI Taxonomy" id="3121371"/>
    <lineage>
        <taxon>Bacteria</taxon>
        <taxon>Pseudomonadati</taxon>
        <taxon>Bacteroidota</taxon>
        <taxon>Sphingobacteriia</taxon>
        <taxon>Sphingobacteriales</taxon>
        <taxon>Sphingobacteriaceae</taxon>
        <taxon>Pedobacter</taxon>
    </lineage>
</organism>
<evidence type="ECO:0000313" key="2">
    <source>
        <dbReference type="Proteomes" id="UP001214530"/>
    </source>
</evidence>
<protein>
    <submittedName>
        <fullName evidence="1">Uncharacterized protein</fullName>
    </submittedName>
</protein>
<sequence>MNTLIKAARSKEDFFKVGQAEYICQLLSWSSDQYCKHQYAEYEFFIDRACKGLPKAANALRYSKQFRTFYNYEWEGRNERVFIPFADSITEDLFEIQEDGIAIYEGVAYGDFLLLDEYSATHAAQQLFYNEEFNSKYCQIIDKILHHV</sequence>
<accession>A0AAJ5W458</accession>